<keyword evidence="1" id="KW-1133">Transmembrane helix</keyword>
<name>A0A4R1M0T9_9SPHI</name>
<evidence type="ECO:0000313" key="2">
    <source>
        <dbReference type="EMBL" id="TCK85528.1"/>
    </source>
</evidence>
<feature type="transmembrane region" description="Helical" evidence="1">
    <location>
        <begin position="6"/>
        <end position="29"/>
    </location>
</feature>
<protein>
    <submittedName>
        <fullName evidence="2">Uncharacterized protein</fullName>
    </submittedName>
</protein>
<evidence type="ECO:0000313" key="3">
    <source>
        <dbReference type="Proteomes" id="UP000294616"/>
    </source>
</evidence>
<organism evidence="2 3">
    <name type="scientific">Albibacterium bauzanense</name>
    <dbReference type="NCBI Taxonomy" id="653929"/>
    <lineage>
        <taxon>Bacteria</taxon>
        <taxon>Pseudomonadati</taxon>
        <taxon>Bacteroidota</taxon>
        <taxon>Sphingobacteriia</taxon>
        <taxon>Sphingobacteriales</taxon>
        <taxon>Sphingobacteriaceae</taxon>
        <taxon>Albibacterium</taxon>
    </lineage>
</organism>
<gene>
    <name evidence="2" type="ORF">C8N28_0837</name>
</gene>
<dbReference type="Proteomes" id="UP000294616">
    <property type="component" value="Unassembled WGS sequence"/>
</dbReference>
<comment type="caution">
    <text evidence="2">The sequence shown here is derived from an EMBL/GenBank/DDBJ whole genome shotgun (WGS) entry which is preliminary data.</text>
</comment>
<sequence>MTNLILFVVIVDIISVSTVITLTSATVVAKRVPVKYRRALDSWAEYW</sequence>
<reference evidence="2 3" key="1">
    <citation type="submission" date="2019-03" db="EMBL/GenBank/DDBJ databases">
        <title>Genomic Encyclopedia of Archaeal and Bacterial Type Strains, Phase II (KMG-II): from individual species to whole genera.</title>
        <authorList>
            <person name="Goeker M."/>
        </authorList>
    </citation>
    <scope>NUCLEOTIDE SEQUENCE [LARGE SCALE GENOMIC DNA]</scope>
    <source>
        <strain evidence="2 3">DSM 22554</strain>
    </source>
</reference>
<keyword evidence="1" id="KW-0812">Transmembrane</keyword>
<keyword evidence="1" id="KW-0472">Membrane</keyword>
<proteinExistence type="predicted"/>
<evidence type="ECO:0000256" key="1">
    <source>
        <dbReference type="SAM" id="Phobius"/>
    </source>
</evidence>
<accession>A0A4R1M0T9</accession>
<dbReference type="EMBL" id="SMGO01000001">
    <property type="protein sequence ID" value="TCK85528.1"/>
    <property type="molecule type" value="Genomic_DNA"/>
</dbReference>
<keyword evidence="3" id="KW-1185">Reference proteome</keyword>
<dbReference type="AlphaFoldDB" id="A0A4R1M0T9"/>